<feature type="compositionally biased region" description="Polar residues" evidence="1">
    <location>
        <begin position="181"/>
        <end position="207"/>
    </location>
</feature>
<sequence>METTGIERARRRHGYLAGVMAVLGIILLICGLLGALIYNKVDTIPYYVGGFSAGPLALIMSLASILISKCGSSNSSESSAMKHVLGAQWALSLFLVFGCFVGIVFASVGGIADSAYEGDPVVANKTIAVITLIACIITIIASIGSICLYCCYGHEFGLDTGKRSSKRRRRTFIDDNVVGPSPSSQGTERTSVHSIPTLPRTSQSETDMLSLQEQNRLLKEQIILQKKLQQQQQQQQHRQSDEWHTQNRQHQPHQQLKGGEPPPPYTLAPLRTPVKPSAPPPLYGDK</sequence>
<feature type="region of interest" description="Disordered" evidence="1">
    <location>
        <begin position="170"/>
        <end position="207"/>
    </location>
</feature>
<keyword evidence="2" id="KW-0812">Transmembrane</keyword>
<name>A0ABY7ENG3_MYAAR</name>
<evidence type="ECO:0000256" key="2">
    <source>
        <dbReference type="SAM" id="Phobius"/>
    </source>
</evidence>
<gene>
    <name evidence="3" type="ORF">MAR_025713</name>
</gene>
<proteinExistence type="predicted"/>
<feature type="transmembrane region" description="Helical" evidence="2">
    <location>
        <begin position="44"/>
        <end position="68"/>
    </location>
</feature>
<dbReference type="EMBL" id="CP111019">
    <property type="protein sequence ID" value="WAR11533.1"/>
    <property type="molecule type" value="Genomic_DNA"/>
</dbReference>
<keyword evidence="4" id="KW-1185">Reference proteome</keyword>
<evidence type="ECO:0000313" key="4">
    <source>
        <dbReference type="Proteomes" id="UP001164746"/>
    </source>
</evidence>
<evidence type="ECO:0000313" key="3">
    <source>
        <dbReference type="EMBL" id="WAR11533.1"/>
    </source>
</evidence>
<protein>
    <submittedName>
        <fullName evidence="3">Uncharacterized protein</fullName>
    </submittedName>
</protein>
<reference evidence="3" key="1">
    <citation type="submission" date="2022-11" db="EMBL/GenBank/DDBJ databases">
        <title>Centuries of genome instability and evolution in soft-shell clam transmissible cancer (bioRxiv).</title>
        <authorList>
            <person name="Hart S.F.M."/>
            <person name="Yonemitsu M.A."/>
            <person name="Giersch R.M."/>
            <person name="Beal B.F."/>
            <person name="Arriagada G."/>
            <person name="Davis B.W."/>
            <person name="Ostrander E.A."/>
            <person name="Goff S.P."/>
            <person name="Metzger M.J."/>
        </authorList>
    </citation>
    <scope>NUCLEOTIDE SEQUENCE</scope>
    <source>
        <strain evidence="3">MELC-2E11</strain>
        <tissue evidence="3">Siphon/mantle</tissue>
    </source>
</reference>
<feature type="transmembrane region" description="Helical" evidence="2">
    <location>
        <begin position="89"/>
        <end position="112"/>
    </location>
</feature>
<accession>A0ABY7ENG3</accession>
<feature type="region of interest" description="Disordered" evidence="1">
    <location>
        <begin position="229"/>
        <end position="286"/>
    </location>
</feature>
<feature type="transmembrane region" description="Helical" evidence="2">
    <location>
        <begin position="127"/>
        <end position="152"/>
    </location>
</feature>
<evidence type="ECO:0000256" key="1">
    <source>
        <dbReference type="SAM" id="MobiDB-lite"/>
    </source>
</evidence>
<dbReference type="Proteomes" id="UP001164746">
    <property type="component" value="Chromosome 8"/>
</dbReference>
<organism evidence="3 4">
    <name type="scientific">Mya arenaria</name>
    <name type="common">Soft-shell clam</name>
    <dbReference type="NCBI Taxonomy" id="6604"/>
    <lineage>
        <taxon>Eukaryota</taxon>
        <taxon>Metazoa</taxon>
        <taxon>Spiralia</taxon>
        <taxon>Lophotrochozoa</taxon>
        <taxon>Mollusca</taxon>
        <taxon>Bivalvia</taxon>
        <taxon>Autobranchia</taxon>
        <taxon>Heteroconchia</taxon>
        <taxon>Euheterodonta</taxon>
        <taxon>Imparidentia</taxon>
        <taxon>Neoheterodontei</taxon>
        <taxon>Myida</taxon>
        <taxon>Myoidea</taxon>
        <taxon>Myidae</taxon>
        <taxon>Mya</taxon>
    </lineage>
</organism>
<feature type="compositionally biased region" description="Pro residues" evidence="1">
    <location>
        <begin position="276"/>
        <end position="286"/>
    </location>
</feature>
<keyword evidence="2" id="KW-1133">Transmembrane helix</keyword>
<feature type="transmembrane region" description="Helical" evidence="2">
    <location>
        <begin position="15"/>
        <end position="38"/>
    </location>
</feature>
<keyword evidence="2" id="KW-0472">Membrane</keyword>